<evidence type="ECO:0000256" key="3">
    <source>
        <dbReference type="ARBA" id="ARBA00022989"/>
    </source>
</evidence>
<evidence type="ECO:0000256" key="4">
    <source>
        <dbReference type="ARBA" id="ARBA00023136"/>
    </source>
</evidence>
<reference evidence="9" key="1">
    <citation type="submission" date="2021-06" db="EMBL/GenBank/DDBJ databases">
        <authorList>
            <person name="Kallberg Y."/>
            <person name="Tangrot J."/>
            <person name="Rosling A."/>
        </authorList>
    </citation>
    <scope>NUCLEOTIDE SEQUENCE</scope>
    <source>
        <strain evidence="9">UK204</strain>
    </source>
</reference>
<keyword evidence="3 6" id="KW-1133">Transmembrane helix</keyword>
<feature type="transmembrane region" description="Helical" evidence="6">
    <location>
        <begin position="79"/>
        <end position="101"/>
    </location>
</feature>
<evidence type="ECO:0000256" key="7">
    <source>
        <dbReference type="SAM" id="SignalP"/>
    </source>
</evidence>
<dbReference type="GO" id="GO:0000329">
    <property type="term" value="C:fungal-type vacuole membrane"/>
    <property type="evidence" value="ECO:0007669"/>
    <property type="project" value="TreeGrafter"/>
</dbReference>
<feature type="transmembrane region" description="Helical" evidence="6">
    <location>
        <begin position="172"/>
        <end position="191"/>
    </location>
</feature>
<organism evidence="9 10">
    <name type="scientific">Funneliformis caledonium</name>
    <dbReference type="NCBI Taxonomy" id="1117310"/>
    <lineage>
        <taxon>Eukaryota</taxon>
        <taxon>Fungi</taxon>
        <taxon>Fungi incertae sedis</taxon>
        <taxon>Mucoromycota</taxon>
        <taxon>Glomeromycotina</taxon>
        <taxon>Glomeromycetes</taxon>
        <taxon>Glomerales</taxon>
        <taxon>Glomeraceae</taxon>
        <taxon>Funneliformis</taxon>
    </lineage>
</organism>
<comment type="subcellular location">
    <subcellularLocation>
        <location evidence="1">Membrane</location>
        <topology evidence="1">Multi-pass membrane protein</topology>
    </subcellularLocation>
</comment>
<proteinExistence type="predicted"/>
<dbReference type="SUPFAM" id="SSF103473">
    <property type="entry name" value="MFS general substrate transporter"/>
    <property type="match status" value="1"/>
</dbReference>
<feature type="transmembrane region" description="Helical" evidence="6">
    <location>
        <begin position="336"/>
        <end position="357"/>
    </location>
</feature>
<keyword evidence="4 6" id="KW-0472">Membrane</keyword>
<dbReference type="InterPro" id="IPR010658">
    <property type="entry name" value="Nodulin-like"/>
</dbReference>
<evidence type="ECO:0000256" key="1">
    <source>
        <dbReference type="ARBA" id="ARBA00004141"/>
    </source>
</evidence>
<protein>
    <submittedName>
        <fullName evidence="9">10313_t:CDS:1</fullName>
    </submittedName>
</protein>
<feature type="compositionally biased region" description="Basic and acidic residues" evidence="5">
    <location>
        <begin position="207"/>
        <end position="217"/>
    </location>
</feature>
<keyword evidence="7" id="KW-0732">Signal</keyword>
<evidence type="ECO:0000256" key="5">
    <source>
        <dbReference type="SAM" id="MobiDB-lite"/>
    </source>
</evidence>
<dbReference type="EMBL" id="CAJVPQ010000002">
    <property type="protein sequence ID" value="CAG8435749.1"/>
    <property type="molecule type" value="Genomic_DNA"/>
</dbReference>
<dbReference type="Gene3D" id="1.20.1250.20">
    <property type="entry name" value="MFS general substrate transporter like domains"/>
    <property type="match status" value="2"/>
</dbReference>
<evidence type="ECO:0000313" key="9">
    <source>
        <dbReference type="EMBL" id="CAG8435749.1"/>
    </source>
</evidence>
<dbReference type="OrthoDB" id="410267at2759"/>
<dbReference type="InterPro" id="IPR036259">
    <property type="entry name" value="MFS_trans_sf"/>
</dbReference>
<feature type="region of interest" description="Disordered" evidence="5">
    <location>
        <begin position="198"/>
        <end position="217"/>
    </location>
</feature>
<feature type="transmembrane region" description="Helical" evidence="6">
    <location>
        <begin position="309"/>
        <end position="330"/>
    </location>
</feature>
<dbReference type="Pfam" id="PF06813">
    <property type="entry name" value="Nodulin-like"/>
    <property type="match status" value="1"/>
</dbReference>
<feature type="transmembrane region" description="Helical" evidence="6">
    <location>
        <begin position="107"/>
        <end position="130"/>
    </location>
</feature>
<feature type="signal peptide" evidence="7">
    <location>
        <begin position="1"/>
        <end position="23"/>
    </location>
</feature>
<feature type="domain" description="Nodulin-like" evidence="8">
    <location>
        <begin position="14"/>
        <end position="193"/>
    </location>
</feature>
<comment type="caution">
    <text evidence="9">The sequence shown here is derived from an EMBL/GenBank/DDBJ whole genome shotgun (WGS) entry which is preliminary data.</text>
</comment>
<gene>
    <name evidence="9" type="ORF">FCALED_LOCUS32</name>
</gene>
<dbReference type="AlphaFoldDB" id="A0A9N8UYE3"/>
<evidence type="ECO:0000259" key="8">
    <source>
        <dbReference type="Pfam" id="PF06813"/>
    </source>
</evidence>
<evidence type="ECO:0000256" key="6">
    <source>
        <dbReference type="SAM" id="Phobius"/>
    </source>
</evidence>
<dbReference type="PANTHER" id="PTHR21576">
    <property type="entry name" value="UNCHARACTERIZED NODULIN-LIKE PROTEIN"/>
    <property type="match status" value="1"/>
</dbReference>
<dbReference type="Proteomes" id="UP000789570">
    <property type="component" value="Unassembled WGS sequence"/>
</dbReference>
<keyword evidence="10" id="KW-1185">Reference proteome</keyword>
<name>A0A9N8UYE3_9GLOM</name>
<feature type="chain" id="PRO_5040466545" evidence="7">
    <location>
        <begin position="24"/>
        <end position="371"/>
    </location>
</feature>
<evidence type="ECO:0000256" key="2">
    <source>
        <dbReference type="ARBA" id="ARBA00022692"/>
    </source>
</evidence>
<evidence type="ECO:0000313" key="10">
    <source>
        <dbReference type="Proteomes" id="UP000789570"/>
    </source>
</evidence>
<feature type="transmembrane region" description="Helical" evidence="6">
    <location>
        <begin position="52"/>
        <end position="72"/>
    </location>
</feature>
<accession>A0A9N8UYE3</accession>
<dbReference type="PANTHER" id="PTHR21576:SF158">
    <property type="entry name" value="RIBOSOMAL RNA-PROCESSING PROTEIN 12-LIKE CONSERVED DOMAIN-CONTAINING PROTEIN"/>
    <property type="match status" value="1"/>
</dbReference>
<feature type="transmembrane region" description="Helical" evidence="6">
    <location>
        <begin position="142"/>
        <end position="160"/>
    </location>
</feature>
<sequence>MGIINFSRKIELVLSFISALLIASQCGSQYLFSAYSTSIAEKLGFNSVQINTIGSSANYGVFLFTPLFGYLVDHCSSRLIPMIASFTIFTGYFCMAMTYQGYFKSKSVILCALYMFLTGLASSSAYLAALSTIVTNFKSYRGIALGAPVALFGSTAFIFSQINSLVFKGDTYHFLLFVAISTGSIIFMGTINQRDDNERVPLLPSEQQRKQQRRNEEPDIGGWELFQDLEAITIGSTKLLMAGVGLMYINNVGTIIKTLYLSTHDDDAKEIQKFQNLHVALISISSCLGRISVGLMSDLAKYNYNVGRIWFLLAACWYIFIGQMLVGFIITDLSKLWIGTILIGFGYGNTFGIITTITSEWFGSKRFGINM</sequence>
<keyword evidence="2 6" id="KW-0812">Transmembrane</keyword>